<keyword evidence="5" id="KW-1185">Reference proteome</keyword>
<gene>
    <name evidence="4" type="ORF">B4U79_18036</name>
    <name evidence="3" type="ORF">B4U79_18100</name>
</gene>
<dbReference type="OrthoDB" id="424012at2759"/>
<dbReference type="EMBL" id="NCKU01002279">
    <property type="protein sequence ID" value="RWS09942.1"/>
    <property type="molecule type" value="Genomic_DNA"/>
</dbReference>
<name>A0A3S3PG81_9ACAR</name>
<reference evidence="4 5" key="1">
    <citation type="journal article" date="2018" name="Gigascience">
        <title>Genomes of trombidid mites reveal novel predicted allergens and laterally-transferred genes associated with secondary metabolism.</title>
        <authorList>
            <person name="Dong X."/>
            <person name="Chaisiri K."/>
            <person name="Xia D."/>
            <person name="Armstrong S.D."/>
            <person name="Fang Y."/>
            <person name="Donnelly M.J."/>
            <person name="Kadowaki T."/>
            <person name="McGarry J.W."/>
            <person name="Darby A.C."/>
            <person name="Makepeace B.L."/>
        </authorList>
    </citation>
    <scope>NUCLEOTIDE SEQUENCE [LARGE SCALE GENOMIC DNA]</scope>
    <source>
        <strain evidence="4">UoL-WK</strain>
    </source>
</reference>
<dbReference type="Gene3D" id="3.40.800.20">
    <property type="entry name" value="Histone deacetylase domain"/>
    <property type="match status" value="2"/>
</dbReference>
<dbReference type="InterPro" id="IPR037138">
    <property type="entry name" value="His_deacetylse_dom_sf"/>
</dbReference>
<dbReference type="InterPro" id="IPR023696">
    <property type="entry name" value="Ureohydrolase_dom_sf"/>
</dbReference>
<protein>
    <submittedName>
        <fullName evidence="4">Histone deacetylase-like protein 1</fullName>
    </submittedName>
</protein>
<dbReference type="GO" id="GO:0141221">
    <property type="term" value="F:histone deacetylase activity, hydrolytic mechanism"/>
    <property type="evidence" value="ECO:0007669"/>
    <property type="project" value="UniProtKB-EC"/>
</dbReference>
<comment type="catalytic activity">
    <reaction evidence="1">
        <text>N(6)-acetyl-L-lysyl-[histone] + H2O = L-lysyl-[histone] + acetate</text>
        <dbReference type="Rhea" id="RHEA:58196"/>
        <dbReference type="Rhea" id="RHEA-COMP:9845"/>
        <dbReference type="Rhea" id="RHEA-COMP:11338"/>
        <dbReference type="ChEBI" id="CHEBI:15377"/>
        <dbReference type="ChEBI" id="CHEBI:29969"/>
        <dbReference type="ChEBI" id="CHEBI:30089"/>
        <dbReference type="ChEBI" id="CHEBI:61930"/>
        <dbReference type="EC" id="3.5.1.98"/>
    </reaction>
</comment>
<feature type="domain" description="Histone deacetylase" evidence="2">
    <location>
        <begin position="201"/>
        <end position="262"/>
    </location>
</feature>
<evidence type="ECO:0000313" key="4">
    <source>
        <dbReference type="EMBL" id="RWS11797.1"/>
    </source>
</evidence>
<accession>A0A3S3PG81</accession>
<dbReference type="EMBL" id="NCKU01001565">
    <property type="protein sequence ID" value="RWS11797.1"/>
    <property type="molecule type" value="Genomic_DNA"/>
</dbReference>
<dbReference type="Pfam" id="PF00850">
    <property type="entry name" value="Hist_deacetyl"/>
    <property type="match status" value="1"/>
</dbReference>
<reference evidence="4" key="2">
    <citation type="submission" date="2018-11" db="EMBL/GenBank/DDBJ databases">
        <title>Trombidioid mite genomics.</title>
        <authorList>
            <person name="Dong X."/>
        </authorList>
    </citation>
    <scope>NUCLEOTIDE SEQUENCE</scope>
    <source>
        <strain evidence="4">UoL-WK</strain>
    </source>
</reference>
<evidence type="ECO:0000256" key="1">
    <source>
        <dbReference type="ARBA" id="ARBA00048287"/>
    </source>
</evidence>
<evidence type="ECO:0000313" key="3">
    <source>
        <dbReference type="EMBL" id="RWS09942.1"/>
    </source>
</evidence>
<feature type="non-terminal residue" evidence="4">
    <location>
        <position position="262"/>
    </location>
</feature>
<dbReference type="Proteomes" id="UP000285301">
    <property type="component" value="Unassembled WGS sequence"/>
</dbReference>
<dbReference type="InterPro" id="IPR023801">
    <property type="entry name" value="His_deacetylse_dom"/>
</dbReference>
<organism evidence="4 5">
    <name type="scientific">Dinothrombium tinctorium</name>
    <dbReference type="NCBI Taxonomy" id="1965070"/>
    <lineage>
        <taxon>Eukaryota</taxon>
        <taxon>Metazoa</taxon>
        <taxon>Ecdysozoa</taxon>
        <taxon>Arthropoda</taxon>
        <taxon>Chelicerata</taxon>
        <taxon>Arachnida</taxon>
        <taxon>Acari</taxon>
        <taxon>Acariformes</taxon>
        <taxon>Trombidiformes</taxon>
        <taxon>Prostigmata</taxon>
        <taxon>Anystina</taxon>
        <taxon>Parasitengona</taxon>
        <taxon>Trombidioidea</taxon>
        <taxon>Trombidiidae</taxon>
        <taxon>Dinothrombium</taxon>
    </lineage>
</organism>
<proteinExistence type="predicted"/>
<evidence type="ECO:0000259" key="2">
    <source>
        <dbReference type="Pfam" id="PF00850"/>
    </source>
</evidence>
<dbReference type="STRING" id="1965070.A0A3S3PG81"/>
<dbReference type="PANTHER" id="PTHR10625">
    <property type="entry name" value="HISTONE DEACETYLASE HDAC1-RELATED"/>
    <property type="match status" value="1"/>
</dbReference>
<dbReference type="GO" id="GO:0040029">
    <property type="term" value="P:epigenetic regulation of gene expression"/>
    <property type="evidence" value="ECO:0007669"/>
    <property type="project" value="TreeGrafter"/>
</dbReference>
<dbReference type="SUPFAM" id="SSF52768">
    <property type="entry name" value="Arginase/deacetylase"/>
    <property type="match status" value="1"/>
</dbReference>
<comment type="caution">
    <text evidence="4">The sequence shown here is derived from an EMBL/GenBank/DDBJ whole genome shotgun (WGS) entry which is preliminary data.</text>
</comment>
<dbReference type="PANTHER" id="PTHR10625:SF10">
    <property type="entry name" value="HISTONE DEACETYLASE HDAC1"/>
    <property type="match status" value="1"/>
</dbReference>
<evidence type="ECO:0000313" key="5">
    <source>
        <dbReference type="Proteomes" id="UP000285301"/>
    </source>
</evidence>
<dbReference type="AlphaFoldDB" id="A0A3S3PG81"/>
<sequence>MNQVFEEWDKDWMSKDANLLDGFLAETILRDNDYKGTKRTDIHFNKSTGVVYFDDFTEICQNFSKNSKSLISTLDRFVELGLIKRCLPIKPRKPSYEQISFAHSKSFFNQTVNFDSETTKTFEMRLFTFGCYLELISAIMSNEVRNGFVFAQQTKQNNHQEDTNITLNQCDFNIITLAASYAVEKLGAKRVLIVDWGSHEFYEQSEFNNKVEIKENGFNINITLSTNVLTDSACLAIWHNLLLPIAYEFTPDLVIISLGFDA</sequence>